<dbReference type="AlphaFoldDB" id="A0A0V8IW67"/>
<feature type="region of interest" description="Disordered" evidence="1">
    <location>
        <begin position="193"/>
        <end position="216"/>
    </location>
</feature>
<reference evidence="2 3" key="1">
    <citation type="journal article" date="2014" name="Arch. Microbiol.">
        <title>Arthrobacter enclensis sp. nov., isolated from sediment sample.</title>
        <authorList>
            <person name="Dastager S.G."/>
            <person name="Liu Q."/>
            <person name="Tang S.K."/>
            <person name="Krishnamurthi S."/>
            <person name="Lee J.C."/>
            <person name="Li W.J."/>
        </authorList>
    </citation>
    <scope>NUCLEOTIDE SEQUENCE [LARGE SCALE GENOMIC DNA]</scope>
    <source>
        <strain evidence="2 3">NIO-1008</strain>
    </source>
</reference>
<organism evidence="2 3">
    <name type="scientific">Pseudarthrobacter enclensis</name>
    <dbReference type="NCBI Taxonomy" id="993070"/>
    <lineage>
        <taxon>Bacteria</taxon>
        <taxon>Bacillati</taxon>
        <taxon>Actinomycetota</taxon>
        <taxon>Actinomycetes</taxon>
        <taxon>Micrococcales</taxon>
        <taxon>Micrococcaceae</taxon>
        <taxon>Pseudarthrobacter</taxon>
    </lineage>
</organism>
<dbReference type="EMBL" id="LNQM01000001">
    <property type="protein sequence ID" value="KSU79034.1"/>
    <property type="molecule type" value="Genomic_DNA"/>
</dbReference>
<dbReference type="STRING" id="993070.AS031_03095"/>
<evidence type="ECO:0000313" key="2">
    <source>
        <dbReference type="EMBL" id="KSU79034.1"/>
    </source>
</evidence>
<evidence type="ECO:0000313" key="3">
    <source>
        <dbReference type="Proteomes" id="UP000053199"/>
    </source>
</evidence>
<dbReference type="RefSeq" id="WP_058266639.1">
    <property type="nucleotide sequence ID" value="NZ_FMAZ01000001.1"/>
</dbReference>
<accession>A0A0V8IW67</accession>
<dbReference type="OrthoDB" id="4930823at2"/>
<gene>
    <name evidence="2" type="ORF">AS031_03095</name>
</gene>
<sequence length="290" mass="29855">MKSPFPAGGKHPRTSGHLSYCPECVLAVRRERQYLQRLRDAPIPPASDDLTARLLAQTSELAARPLPSAPSATVPRTAARVLAMTAGGTVAAAGVLAVGAFAAAGDPLAAPPVTTTALSQVSAHTPADGRALTTEQIGSLRQEGWACPVLESMGFHLESARAVVRGGQPAVELRLSDGDHYAKVVEQHAASTAATLQPAGRQAGQQAAAPQDSAPPWTATYTAGGRTFSFESDLPAEQADDAGPILQRVGSLSAEGVSAGVEHPGQGPGEEPLGSRLQRGINKIVATFTR</sequence>
<dbReference type="Proteomes" id="UP000053199">
    <property type="component" value="Unassembled WGS sequence"/>
</dbReference>
<comment type="caution">
    <text evidence="2">The sequence shown here is derived from an EMBL/GenBank/DDBJ whole genome shotgun (WGS) entry which is preliminary data.</text>
</comment>
<protein>
    <submittedName>
        <fullName evidence="2">Anti-sigma factor</fullName>
    </submittedName>
</protein>
<feature type="compositionally biased region" description="Low complexity" evidence="1">
    <location>
        <begin position="197"/>
        <end position="211"/>
    </location>
</feature>
<name>A0A0V8IW67_9MICC</name>
<proteinExistence type="predicted"/>
<keyword evidence="3" id="KW-1185">Reference proteome</keyword>
<evidence type="ECO:0000256" key="1">
    <source>
        <dbReference type="SAM" id="MobiDB-lite"/>
    </source>
</evidence>